<evidence type="ECO:0000313" key="2">
    <source>
        <dbReference type="EMBL" id="KAF5403995.1"/>
    </source>
</evidence>
<protein>
    <submittedName>
        <fullName evidence="2">Uncharacterized protein</fullName>
    </submittedName>
</protein>
<dbReference type="Proteomes" id="UP000748531">
    <property type="component" value="Unassembled WGS sequence"/>
</dbReference>
<accession>A0A8J4SS84</accession>
<evidence type="ECO:0000256" key="1">
    <source>
        <dbReference type="SAM" id="MobiDB-lite"/>
    </source>
</evidence>
<sequence>MTDVVGESVDHTQDFRNLIACKTFATYSELTDAIKEFEFNTKTRFIVRSCRKRYPADQLVYDTMSFRCQHYDVKRRSTSLGFRRTRTRLMLFCPVRFSVRASEHGLVVSHYTMLHNHSLITDNADWRRISDQLKSVGNKKAYVSTCLKRLKDCMRRELVSTDSLRSPRRKKIQECTSSSYFLTTELVHHCVRNPLPTLLAKFRRFELGFEQREPERLISQLEALIKRFYAQHKSPSYVLRSGSKLAEAVRDVICAECLMLAYQDMYVCHLCAWRAHRKCSTRAGISDICPRCTIDSKLTYVKERIPLYHVDPMNSSQTESPRRLPHGYRLESTPWLRESNEPHSRYKAITSSLHPIETPSHCTQQSSVGEKPSTYFNNMHLSQIVPCDSVRYSPVWKQCNSTIPLPSLQDVTNDADTVAECSTLRRLLAVPQATTSNHSFVSDSSPLSESTLPACVDDSEDDRVTPDSMTETTTKQSTVVRCESTLRSLLTSFPATQLVDTMNCKNAETSPFGKQGDSISTLRSLLTTDRQTCGKSSADRVIYVAHPSTSETNIQIACPTPAFASQIQLQLESREVASFSILDSKRFIHESNTLRNQRSSVPVCNSVPQHSASCTSHDPSCGRFEVSESCVAAAVLKSLLA</sequence>
<keyword evidence="3" id="KW-1185">Reference proteome</keyword>
<proteinExistence type="predicted"/>
<evidence type="ECO:0000313" key="3">
    <source>
        <dbReference type="Proteomes" id="UP000748531"/>
    </source>
</evidence>
<dbReference type="OrthoDB" id="6241675at2759"/>
<comment type="caution">
    <text evidence="2">The sequence shown here is derived from an EMBL/GenBank/DDBJ whole genome shotgun (WGS) entry which is preliminary data.</text>
</comment>
<feature type="region of interest" description="Disordered" evidence="1">
    <location>
        <begin position="455"/>
        <end position="476"/>
    </location>
</feature>
<feature type="compositionally biased region" description="Polar residues" evidence="1">
    <location>
        <begin position="467"/>
        <end position="476"/>
    </location>
</feature>
<dbReference type="AlphaFoldDB" id="A0A8J4SS84"/>
<dbReference type="EMBL" id="LUCH01000937">
    <property type="protein sequence ID" value="KAF5403995.1"/>
    <property type="molecule type" value="Genomic_DNA"/>
</dbReference>
<gene>
    <name evidence="2" type="ORF">PHET_02274</name>
</gene>
<reference evidence="2" key="1">
    <citation type="submission" date="2019-05" db="EMBL/GenBank/DDBJ databases">
        <title>Annotation for the trematode Paragonimus heterotremus.</title>
        <authorList>
            <person name="Choi Y.-J."/>
        </authorList>
    </citation>
    <scope>NUCLEOTIDE SEQUENCE</scope>
    <source>
        <strain evidence="2">LC</strain>
    </source>
</reference>
<name>A0A8J4SS84_9TREM</name>
<organism evidence="2 3">
    <name type="scientific">Paragonimus heterotremus</name>
    <dbReference type="NCBI Taxonomy" id="100268"/>
    <lineage>
        <taxon>Eukaryota</taxon>
        <taxon>Metazoa</taxon>
        <taxon>Spiralia</taxon>
        <taxon>Lophotrochozoa</taxon>
        <taxon>Platyhelminthes</taxon>
        <taxon>Trematoda</taxon>
        <taxon>Digenea</taxon>
        <taxon>Plagiorchiida</taxon>
        <taxon>Troglotremata</taxon>
        <taxon>Troglotrematidae</taxon>
        <taxon>Paragonimus</taxon>
    </lineage>
</organism>